<keyword evidence="2" id="KW-1185">Reference proteome</keyword>
<dbReference type="EMBL" id="JBHTJV010000009">
    <property type="protein sequence ID" value="MFD0916678.1"/>
    <property type="molecule type" value="Genomic_DNA"/>
</dbReference>
<evidence type="ECO:0000313" key="2">
    <source>
        <dbReference type="Proteomes" id="UP001597101"/>
    </source>
</evidence>
<accession>A0ABW3FG10</accession>
<dbReference type="RefSeq" id="WP_377212535.1">
    <property type="nucleotide sequence ID" value="NZ_JBHTJV010000009.1"/>
</dbReference>
<protein>
    <submittedName>
        <fullName evidence="1">Uncharacterized protein</fullName>
    </submittedName>
</protein>
<comment type="caution">
    <text evidence="1">The sequence shown here is derived from an EMBL/GenBank/DDBJ whole genome shotgun (WGS) entry which is preliminary data.</text>
</comment>
<dbReference type="Proteomes" id="UP001597101">
    <property type="component" value="Unassembled WGS sequence"/>
</dbReference>
<name>A0ABW3FG10_9HYPH</name>
<sequence>MRTAITDFKTGWYGIGMGFSDVELDRLIDGLQKLKSGEIDHFHFRSTVFETAAGGIADVELFKLSQSDQSDMVIDC</sequence>
<gene>
    <name evidence="1" type="ORF">ACFQ14_09690</name>
</gene>
<organism evidence="1 2">
    <name type="scientific">Pseudahrensia aquimaris</name>
    <dbReference type="NCBI Taxonomy" id="744461"/>
    <lineage>
        <taxon>Bacteria</taxon>
        <taxon>Pseudomonadati</taxon>
        <taxon>Pseudomonadota</taxon>
        <taxon>Alphaproteobacteria</taxon>
        <taxon>Hyphomicrobiales</taxon>
        <taxon>Ahrensiaceae</taxon>
        <taxon>Pseudahrensia</taxon>
    </lineage>
</organism>
<reference evidence="2" key="1">
    <citation type="journal article" date="2019" name="Int. J. Syst. Evol. Microbiol.">
        <title>The Global Catalogue of Microorganisms (GCM) 10K type strain sequencing project: providing services to taxonomists for standard genome sequencing and annotation.</title>
        <authorList>
            <consortium name="The Broad Institute Genomics Platform"/>
            <consortium name="The Broad Institute Genome Sequencing Center for Infectious Disease"/>
            <person name="Wu L."/>
            <person name="Ma J."/>
        </authorList>
    </citation>
    <scope>NUCLEOTIDE SEQUENCE [LARGE SCALE GENOMIC DNA]</scope>
    <source>
        <strain evidence="2">CCUG 60023</strain>
    </source>
</reference>
<proteinExistence type="predicted"/>
<evidence type="ECO:0000313" key="1">
    <source>
        <dbReference type="EMBL" id="MFD0916678.1"/>
    </source>
</evidence>